<dbReference type="Proteomes" id="UP000006228">
    <property type="component" value="Unassembled WGS sequence"/>
</dbReference>
<dbReference type="AlphaFoldDB" id="E8M167"/>
<comment type="caution">
    <text evidence="1">The sequence shown here is derived from an EMBL/GenBank/DDBJ whole genome shotgun (WGS) entry which is preliminary data.</text>
</comment>
<evidence type="ECO:0000313" key="1">
    <source>
        <dbReference type="EMBL" id="EGA72213.1"/>
    </source>
</evidence>
<dbReference type="OrthoDB" id="6402397at2"/>
<organism evidence="1 2">
    <name type="scientific">Vibrio sinaloensis DSM 21326</name>
    <dbReference type="NCBI Taxonomy" id="945550"/>
    <lineage>
        <taxon>Bacteria</taxon>
        <taxon>Pseudomonadati</taxon>
        <taxon>Pseudomonadota</taxon>
        <taxon>Gammaproteobacteria</taxon>
        <taxon>Vibrionales</taxon>
        <taxon>Vibrionaceae</taxon>
        <taxon>Vibrio</taxon>
        <taxon>Vibrio oreintalis group</taxon>
    </lineage>
</organism>
<evidence type="ECO:0000313" key="2">
    <source>
        <dbReference type="Proteomes" id="UP000006228"/>
    </source>
</evidence>
<proteinExistence type="predicted"/>
<sequence>MFIVLLLGGCAELVTERNGVEVELVPVTYSFKAKVTKDNKAKVDEQLSKYLELHKDKVFTEQIYLGWNGKAAKSKVMETKRRLLKLGVDPKSITVHQIQTQTEGAFNLTASLQKYQVLVPSCKASQVNRYGFQSNDCFVESARWISLQHPEKMVGHAASDSQLGK</sequence>
<accession>E8M167</accession>
<name>E8M167_PHOS4</name>
<dbReference type="eggNOG" id="ENOG502ZIJM">
    <property type="taxonomic scope" value="Bacteria"/>
</dbReference>
<gene>
    <name evidence="1" type="ORF">VISI1226_06074</name>
</gene>
<reference evidence="1 2" key="1">
    <citation type="journal article" date="2012" name="Int. J. Syst. Evol. Microbiol.">
        <title>Vibrio caribbeanicus sp. nov., isolated from the marine sponge Scleritoderma cyanea.</title>
        <authorList>
            <person name="Hoffmann M."/>
            <person name="Monday S.R."/>
            <person name="Allard M.W."/>
            <person name="Strain E.A."/>
            <person name="Whittaker P."/>
            <person name="Naum M."/>
            <person name="McCarthy P.J."/>
            <person name="Lopez J.V."/>
            <person name="Fischer M."/>
            <person name="Brown E.W."/>
        </authorList>
    </citation>
    <scope>NUCLEOTIDE SEQUENCE [LARGE SCALE GENOMIC DNA]</scope>
    <source>
        <strain evidence="2">DSMZ 21326</strain>
    </source>
</reference>
<dbReference type="EMBL" id="AEVT01000005">
    <property type="protein sequence ID" value="EGA72213.1"/>
    <property type="molecule type" value="Genomic_DNA"/>
</dbReference>
<protein>
    <submittedName>
        <fullName evidence="1">Putative lipoprotein</fullName>
    </submittedName>
</protein>
<keyword evidence="1" id="KW-0449">Lipoprotein</keyword>